<dbReference type="PROSITE" id="PS50110">
    <property type="entry name" value="RESPONSE_REGULATORY"/>
    <property type="match status" value="1"/>
</dbReference>
<dbReference type="Pfam" id="PF00072">
    <property type="entry name" value="Response_reg"/>
    <property type="match status" value="1"/>
</dbReference>
<feature type="domain" description="Response regulatory" evidence="7">
    <location>
        <begin position="5"/>
        <end position="125"/>
    </location>
</feature>
<dbReference type="PROSITE" id="PS50043">
    <property type="entry name" value="HTH_LUXR_2"/>
    <property type="match status" value="1"/>
</dbReference>
<evidence type="ECO:0000313" key="9">
    <source>
        <dbReference type="Proteomes" id="UP001147653"/>
    </source>
</evidence>
<evidence type="ECO:0000256" key="5">
    <source>
        <dbReference type="PROSITE-ProRule" id="PRU00169"/>
    </source>
</evidence>
<dbReference type="SMART" id="SM00421">
    <property type="entry name" value="HTH_LUXR"/>
    <property type="match status" value="1"/>
</dbReference>
<dbReference type="AlphaFoldDB" id="A0A9X3N3B7"/>
<dbReference type="InterPro" id="IPR016032">
    <property type="entry name" value="Sig_transdc_resp-reg_C-effctor"/>
</dbReference>
<evidence type="ECO:0000259" key="6">
    <source>
        <dbReference type="PROSITE" id="PS50043"/>
    </source>
</evidence>
<dbReference type="EMBL" id="JAPDDP010000002">
    <property type="protein sequence ID" value="MDA0178948.1"/>
    <property type="molecule type" value="Genomic_DNA"/>
</dbReference>
<evidence type="ECO:0000259" key="7">
    <source>
        <dbReference type="PROSITE" id="PS50110"/>
    </source>
</evidence>
<feature type="modified residue" description="4-aspartylphosphate" evidence="5">
    <location>
        <position position="55"/>
    </location>
</feature>
<dbReference type="InterPro" id="IPR001789">
    <property type="entry name" value="Sig_transdc_resp-reg_receiver"/>
</dbReference>
<gene>
    <name evidence="8" type="ORF">OJ997_01480</name>
</gene>
<keyword evidence="2" id="KW-0805">Transcription regulation</keyword>
<name>A0A9X3N3B7_9ACTN</name>
<keyword evidence="4" id="KW-0804">Transcription</keyword>
<dbReference type="InterPro" id="IPR058245">
    <property type="entry name" value="NreC/VraR/RcsB-like_REC"/>
</dbReference>
<dbReference type="Gene3D" id="3.40.50.2300">
    <property type="match status" value="1"/>
</dbReference>
<dbReference type="PANTHER" id="PTHR43214:SF24">
    <property type="entry name" value="TRANSCRIPTIONAL REGULATORY PROTEIN NARL-RELATED"/>
    <property type="match status" value="1"/>
</dbReference>
<keyword evidence="3" id="KW-0238">DNA-binding</keyword>
<proteinExistence type="predicted"/>
<dbReference type="PANTHER" id="PTHR43214">
    <property type="entry name" value="TWO-COMPONENT RESPONSE REGULATOR"/>
    <property type="match status" value="1"/>
</dbReference>
<dbReference type="GO" id="GO:0006355">
    <property type="term" value="P:regulation of DNA-templated transcription"/>
    <property type="evidence" value="ECO:0007669"/>
    <property type="project" value="InterPro"/>
</dbReference>
<evidence type="ECO:0000313" key="8">
    <source>
        <dbReference type="EMBL" id="MDA0178948.1"/>
    </source>
</evidence>
<dbReference type="Proteomes" id="UP001147653">
    <property type="component" value="Unassembled WGS sequence"/>
</dbReference>
<accession>A0A9X3N3B7</accession>
<evidence type="ECO:0000256" key="2">
    <source>
        <dbReference type="ARBA" id="ARBA00023015"/>
    </source>
</evidence>
<comment type="caution">
    <text evidence="8">The sequence shown here is derived from an EMBL/GenBank/DDBJ whole genome shotgun (WGS) entry which is preliminary data.</text>
</comment>
<dbReference type="SMART" id="SM00448">
    <property type="entry name" value="REC"/>
    <property type="match status" value="1"/>
</dbReference>
<reference evidence="8" key="1">
    <citation type="submission" date="2022-10" db="EMBL/GenBank/DDBJ databases">
        <title>The WGS of Solirubrobacter phytolaccae KCTC 29190.</title>
        <authorList>
            <person name="Jiang Z."/>
        </authorList>
    </citation>
    <scope>NUCLEOTIDE SEQUENCE</scope>
    <source>
        <strain evidence="8">KCTC 29190</strain>
    </source>
</reference>
<evidence type="ECO:0000256" key="1">
    <source>
        <dbReference type="ARBA" id="ARBA00022553"/>
    </source>
</evidence>
<organism evidence="8 9">
    <name type="scientific">Solirubrobacter phytolaccae</name>
    <dbReference type="NCBI Taxonomy" id="1404360"/>
    <lineage>
        <taxon>Bacteria</taxon>
        <taxon>Bacillati</taxon>
        <taxon>Actinomycetota</taxon>
        <taxon>Thermoleophilia</taxon>
        <taxon>Solirubrobacterales</taxon>
        <taxon>Solirubrobacteraceae</taxon>
        <taxon>Solirubrobacter</taxon>
    </lineage>
</organism>
<dbReference type="GO" id="GO:0000160">
    <property type="term" value="P:phosphorelay signal transduction system"/>
    <property type="evidence" value="ECO:0007669"/>
    <property type="project" value="InterPro"/>
</dbReference>
<dbReference type="InterPro" id="IPR000792">
    <property type="entry name" value="Tscrpt_reg_LuxR_C"/>
</dbReference>
<dbReference type="CDD" id="cd06170">
    <property type="entry name" value="LuxR_C_like"/>
    <property type="match status" value="1"/>
</dbReference>
<keyword evidence="9" id="KW-1185">Reference proteome</keyword>
<dbReference type="InterPro" id="IPR011006">
    <property type="entry name" value="CheY-like_superfamily"/>
</dbReference>
<keyword evidence="1 5" id="KW-0597">Phosphoprotein</keyword>
<dbReference type="Pfam" id="PF00196">
    <property type="entry name" value="GerE"/>
    <property type="match status" value="1"/>
</dbReference>
<evidence type="ECO:0000256" key="3">
    <source>
        <dbReference type="ARBA" id="ARBA00023125"/>
    </source>
</evidence>
<dbReference type="SUPFAM" id="SSF46894">
    <property type="entry name" value="C-terminal effector domain of the bipartite response regulators"/>
    <property type="match status" value="1"/>
</dbReference>
<dbReference type="GO" id="GO:0003677">
    <property type="term" value="F:DNA binding"/>
    <property type="evidence" value="ECO:0007669"/>
    <property type="project" value="UniProtKB-KW"/>
</dbReference>
<dbReference type="PRINTS" id="PR00038">
    <property type="entry name" value="HTHLUXR"/>
</dbReference>
<sequence length="220" mass="24160">MTPLRIVMGEDDVLMREGIARLLEDAGFEIVARAGDADDFARKVRAHKPDVAIVDVQMPPDRTDDGLRAARTLRAELPGLGVLVLSSHLEESYANDLLGDDPQGVGYLLKERVGDVDAFVDAIRRVAAGGTALDPEVVRLMLGRSRRQGPIHDLTPRELDVLAAMAEGRSNLGIAEELVVTENAVEKHVSRIFRKLELSSSLPTDHRRVLAVLEYLRTAR</sequence>
<dbReference type="InterPro" id="IPR039420">
    <property type="entry name" value="WalR-like"/>
</dbReference>
<evidence type="ECO:0000256" key="4">
    <source>
        <dbReference type="ARBA" id="ARBA00023163"/>
    </source>
</evidence>
<feature type="domain" description="HTH luxR-type" evidence="6">
    <location>
        <begin position="147"/>
        <end position="219"/>
    </location>
</feature>
<dbReference type="CDD" id="cd17535">
    <property type="entry name" value="REC_NarL-like"/>
    <property type="match status" value="1"/>
</dbReference>
<dbReference type="SUPFAM" id="SSF52172">
    <property type="entry name" value="CheY-like"/>
    <property type="match status" value="1"/>
</dbReference>
<protein>
    <submittedName>
        <fullName evidence="8">Response regulator transcription factor</fullName>
    </submittedName>
</protein>